<organism evidence="3 4">
    <name type="scientific">Gulosibacter bifidus</name>
    <dbReference type="NCBI Taxonomy" id="272239"/>
    <lineage>
        <taxon>Bacteria</taxon>
        <taxon>Bacillati</taxon>
        <taxon>Actinomycetota</taxon>
        <taxon>Actinomycetes</taxon>
        <taxon>Micrococcales</taxon>
        <taxon>Microbacteriaceae</taxon>
        <taxon>Gulosibacter</taxon>
    </lineage>
</organism>
<evidence type="ECO:0008006" key="5">
    <source>
        <dbReference type="Google" id="ProtNLM"/>
    </source>
</evidence>
<gene>
    <name evidence="3" type="ORF">ACFSUQ_07430</name>
</gene>
<evidence type="ECO:0000313" key="4">
    <source>
        <dbReference type="Proteomes" id="UP001597453"/>
    </source>
</evidence>
<proteinExistence type="predicted"/>
<keyword evidence="2" id="KW-0732">Signal</keyword>
<dbReference type="EMBL" id="JBHUNF010000004">
    <property type="protein sequence ID" value="MFD2675122.1"/>
    <property type="molecule type" value="Genomic_DNA"/>
</dbReference>
<feature type="region of interest" description="Disordered" evidence="1">
    <location>
        <begin position="127"/>
        <end position="166"/>
    </location>
</feature>
<evidence type="ECO:0000256" key="1">
    <source>
        <dbReference type="SAM" id="MobiDB-lite"/>
    </source>
</evidence>
<dbReference type="RefSeq" id="WP_159421409.1">
    <property type="nucleotide sequence ID" value="NZ_JBHUNF010000004.1"/>
</dbReference>
<dbReference type="Proteomes" id="UP001597453">
    <property type="component" value="Unassembled WGS sequence"/>
</dbReference>
<comment type="caution">
    <text evidence="3">The sequence shown here is derived from an EMBL/GenBank/DDBJ whole genome shotgun (WGS) entry which is preliminary data.</text>
</comment>
<evidence type="ECO:0000313" key="3">
    <source>
        <dbReference type="EMBL" id="MFD2675122.1"/>
    </source>
</evidence>
<reference evidence="4" key="1">
    <citation type="journal article" date="2019" name="Int. J. Syst. Evol. Microbiol.">
        <title>The Global Catalogue of Microorganisms (GCM) 10K type strain sequencing project: providing services to taxonomists for standard genome sequencing and annotation.</title>
        <authorList>
            <consortium name="The Broad Institute Genomics Platform"/>
            <consortium name="The Broad Institute Genome Sequencing Center for Infectious Disease"/>
            <person name="Wu L."/>
            <person name="Ma J."/>
        </authorList>
    </citation>
    <scope>NUCLEOTIDE SEQUENCE [LARGE SCALE GENOMIC DNA]</scope>
    <source>
        <strain evidence="4">TISTR 1511</strain>
    </source>
</reference>
<feature type="signal peptide" evidence="2">
    <location>
        <begin position="1"/>
        <end position="24"/>
    </location>
</feature>
<dbReference type="PROSITE" id="PS51257">
    <property type="entry name" value="PROKAR_LIPOPROTEIN"/>
    <property type="match status" value="1"/>
</dbReference>
<sequence>MLNSRAARFATALLLGGGALLSLAGCATNEQPELKKDHASSVEQWQHDFDRCLRDEGIEPENAGIPVNPDGSPVEANADSAALDAALQTCTEKVGPAPQGAGVATDEQLNEQLLTFAKCMREAGYDVADPNPNAGGITVQQNGGPDADPADVKRCSEEAGLENQGE</sequence>
<evidence type="ECO:0000256" key="2">
    <source>
        <dbReference type="SAM" id="SignalP"/>
    </source>
</evidence>
<protein>
    <recommendedName>
        <fullName evidence="5">Secreted protein</fullName>
    </recommendedName>
</protein>
<name>A0ABW5RJ53_9MICO</name>
<accession>A0ABW5RJ53</accession>
<keyword evidence="4" id="KW-1185">Reference proteome</keyword>
<feature type="chain" id="PRO_5046873687" description="Secreted protein" evidence="2">
    <location>
        <begin position="25"/>
        <end position="166"/>
    </location>
</feature>